<protein>
    <recommendedName>
        <fullName evidence="4">Lipoprotein</fullName>
    </recommendedName>
</protein>
<keyword evidence="3" id="KW-1185">Reference proteome</keyword>
<evidence type="ECO:0000313" key="3">
    <source>
        <dbReference type="Proteomes" id="UP001499910"/>
    </source>
</evidence>
<dbReference type="Proteomes" id="UP001499910">
    <property type="component" value="Unassembled WGS sequence"/>
</dbReference>
<keyword evidence="1" id="KW-0732">Signal</keyword>
<reference evidence="3" key="1">
    <citation type="journal article" date="2019" name="Int. J. Syst. Evol. Microbiol.">
        <title>The Global Catalogue of Microorganisms (GCM) 10K type strain sequencing project: providing services to taxonomists for standard genome sequencing and annotation.</title>
        <authorList>
            <consortium name="The Broad Institute Genomics Platform"/>
            <consortium name="The Broad Institute Genome Sequencing Center for Infectious Disease"/>
            <person name="Wu L."/>
            <person name="Ma J."/>
        </authorList>
    </citation>
    <scope>NUCLEOTIDE SEQUENCE [LARGE SCALE GENOMIC DNA]</scope>
    <source>
        <strain evidence="3">JCM 18015</strain>
    </source>
</reference>
<dbReference type="PROSITE" id="PS51257">
    <property type="entry name" value="PROKAR_LIPOPROTEIN"/>
    <property type="match status" value="1"/>
</dbReference>
<name>A0ABP9L586_9RHOB</name>
<dbReference type="RefSeq" id="WP_222192013.1">
    <property type="nucleotide sequence ID" value="NZ_BAABHW010000002.1"/>
</dbReference>
<proteinExistence type="predicted"/>
<evidence type="ECO:0000256" key="1">
    <source>
        <dbReference type="SAM" id="SignalP"/>
    </source>
</evidence>
<evidence type="ECO:0008006" key="4">
    <source>
        <dbReference type="Google" id="ProtNLM"/>
    </source>
</evidence>
<gene>
    <name evidence="2" type="ORF">GCM10023209_13550</name>
</gene>
<accession>A0ABP9L586</accession>
<sequence length="88" mass="9353">MRRRLPLALSTAAALALAACSSGMPDLDSRLTEASRNAPYPELVPLGPLLAQVDALLPRSAAAEGQSLESRAADLRRRAAQLRRMSIS</sequence>
<feature type="chain" id="PRO_5046218406" description="Lipoprotein" evidence="1">
    <location>
        <begin position="19"/>
        <end position="88"/>
    </location>
</feature>
<organism evidence="2 3">
    <name type="scientific">[Roseibacterium] beibuensis</name>
    <dbReference type="NCBI Taxonomy" id="1193142"/>
    <lineage>
        <taxon>Bacteria</taxon>
        <taxon>Pseudomonadati</taxon>
        <taxon>Pseudomonadota</taxon>
        <taxon>Alphaproteobacteria</taxon>
        <taxon>Rhodobacterales</taxon>
        <taxon>Roseobacteraceae</taxon>
        <taxon>Roseicyclus</taxon>
    </lineage>
</organism>
<comment type="caution">
    <text evidence="2">The sequence shown here is derived from an EMBL/GenBank/DDBJ whole genome shotgun (WGS) entry which is preliminary data.</text>
</comment>
<dbReference type="EMBL" id="BAABHW010000002">
    <property type="protein sequence ID" value="GAA5070648.1"/>
    <property type="molecule type" value="Genomic_DNA"/>
</dbReference>
<evidence type="ECO:0000313" key="2">
    <source>
        <dbReference type="EMBL" id="GAA5070648.1"/>
    </source>
</evidence>
<feature type="signal peptide" evidence="1">
    <location>
        <begin position="1"/>
        <end position="18"/>
    </location>
</feature>